<gene>
    <name evidence="2" type="ORF">CY0110_26063</name>
</gene>
<evidence type="ECO:0000256" key="1">
    <source>
        <dbReference type="SAM" id="SignalP"/>
    </source>
</evidence>
<dbReference type="OrthoDB" id="428419at2"/>
<keyword evidence="1" id="KW-0732">Signal</keyword>
<organism evidence="2 3">
    <name type="scientific">Crocosphaera chwakensis CCY0110</name>
    <dbReference type="NCBI Taxonomy" id="391612"/>
    <lineage>
        <taxon>Bacteria</taxon>
        <taxon>Bacillati</taxon>
        <taxon>Cyanobacteriota</taxon>
        <taxon>Cyanophyceae</taxon>
        <taxon>Oscillatoriophycideae</taxon>
        <taxon>Chroococcales</taxon>
        <taxon>Aphanothecaceae</taxon>
        <taxon>Crocosphaera</taxon>
        <taxon>Crocosphaera chwakensis</taxon>
    </lineage>
</organism>
<dbReference type="RefSeq" id="WP_008275215.1">
    <property type="nucleotide sequence ID" value="NZ_AAXW01000012.1"/>
</dbReference>
<dbReference type="AlphaFoldDB" id="A3IP97"/>
<evidence type="ECO:0008006" key="4">
    <source>
        <dbReference type="Google" id="ProtNLM"/>
    </source>
</evidence>
<feature type="chain" id="PRO_5002654034" description="PEP-CTERM sorting domain-containing protein" evidence="1">
    <location>
        <begin position="26"/>
        <end position="368"/>
    </location>
</feature>
<name>A3IP97_9CHRO</name>
<reference evidence="2 3" key="1">
    <citation type="submission" date="2007-03" db="EMBL/GenBank/DDBJ databases">
        <authorList>
            <person name="Stal L."/>
            <person name="Ferriera S."/>
            <person name="Johnson J."/>
            <person name="Kravitz S."/>
            <person name="Beeson K."/>
            <person name="Sutton G."/>
            <person name="Rogers Y.-H."/>
            <person name="Friedman R."/>
            <person name="Frazier M."/>
            <person name="Venter J.C."/>
        </authorList>
    </citation>
    <scope>NUCLEOTIDE SEQUENCE [LARGE SCALE GENOMIC DNA]</scope>
    <source>
        <strain evidence="2 3">CCY0110</strain>
    </source>
</reference>
<evidence type="ECO:0000313" key="3">
    <source>
        <dbReference type="Proteomes" id="UP000003781"/>
    </source>
</evidence>
<dbReference type="Proteomes" id="UP000003781">
    <property type="component" value="Unassembled WGS sequence"/>
</dbReference>
<evidence type="ECO:0000313" key="2">
    <source>
        <dbReference type="EMBL" id="EAZ91662.1"/>
    </source>
</evidence>
<dbReference type="EMBL" id="AAXW01000012">
    <property type="protein sequence ID" value="EAZ91662.1"/>
    <property type="molecule type" value="Genomic_DNA"/>
</dbReference>
<sequence length="368" mass="41302">MKNTINFLGLASVGLLGFTHFPVNAQIPQTEIQSVVLGGEFNEISQQINQYLNLNFVYFPQVQQSVISIPNLNIQQTFLDNPNNQFIQEKNQNFLEFPLRETSLVSFDLNDFLNNDNTLTGKQFITQEVFVEGNSNIITQKSSQTLTDFFWLDESSGITEDDNLLQFLDKLLASQALDSLQFGLQDTFVFGNDNQVSQLIDQTFESFIFTPYDFDSWFNNNLTNQDIGLDPVQFTVQNTSIIEDSLTPVSQNNLISQTLNQVISGISFINPTTLSQNQGFVDPNNNLLAGANSSVNFDINDFIDGILKNTNIEVTQKNQQSITISGDQNTSTQENEQVSAVSVPEPSIVSMMVVLGIMIGIEWFYEKN</sequence>
<feature type="signal peptide" evidence="1">
    <location>
        <begin position="1"/>
        <end position="25"/>
    </location>
</feature>
<comment type="caution">
    <text evidence="2">The sequence shown here is derived from an EMBL/GenBank/DDBJ whole genome shotgun (WGS) entry which is preliminary data.</text>
</comment>
<dbReference type="eggNOG" id="ENOG50346VV">
    <property type="taxonomic scope" value="Bacteria"/>
</dbReference>
<protein>
    <recommendedName>
        <fullName evidence="4">PEP-CTERM sorting domain-containing protein</fullName>
    </recommendedName>
</protein>
<keyword evidence="3" id="KW-1185">Reference proteome</keyword>
<proteinExistence type="predicted"/>
<accession>A3IP97</accession>